<evidence type="ECO:0000313" key="3">
    <source>
        <dbReference type="Proteomes" id="UP000037023"/>
    </source>
</evidence>
<comment type="caution">
    <text evidence="2">The sequence shown here is derived from an EMBL/GenBank/DDBJ whole genome shotgun (WGS) entry which is preliminary data.</text>
</comment>
<protein>
    <submittedName>
        <fullName evidence="2">Uncharacterized protein</fullName>
    </submittedName>
</protein>
<evidence type="ECO:0000256" key="1">
    <source>
        <dbReference type="SAM" id="MobiDB-lite"/>
    </source>
</evidence>
<sequence length="220" mass="22974">MKHALVQRPLPRLMFAATMSVPARFSASTFSSALTWELVKLSTHGLLPTPPQRSSEVNLEKTWMARTSASGATPRLGAPSTPIPSPATIPATWVPWEQTAPMVAHGPVSTSALPGPTCSPVPSGAQTGGADARVGDREARLTRDATREERVVDGDAGVEDGDRCAGAGLPGREGPGAAYREGGFVQGGCDRYVLGDADDVRIGVQLLKARLVHAEGDEGQ</sequence>
<feature type="region of interest" description="Disordered" evidence="1">
    <location>
        <begin position="156"/>
        <end position="175"/>
    </location>
</feature>
<organism evidence="2 3">
    <name type="scientific">Streptomyces viridochromogenes</name>
    <dbReference type="NCBI Taxonomy" id="1938"/>
    <lineage>
        <taxon>Bacteria</taxon>
        <taxon>Bacillati</taxon>
        <taxon>Actinomycetota</taxon>
        <taxon>Actinomycetes</taxon>
        <taxon>Kitasatosporales</taxon>
        <taxon>Streptomycetaceae</taxon>
        <taxon>Streptomyces</taxon>
    </lineage>
</organism>
<dbReference type="AlphaFoldDB" id="A0A0L8L0Q6"/>
<dbReference type="Proteomes" id="UP000037023">
    <property type="component" value="Unassembled WGS sequence"/>
</dbReference>
<accession>A0A0L8L0Q6</accession>
<proteinExistence type="predicted"/>
<dbReference type="EMBL" id="LGUP01000074">
    <property type="protein sequence ID" value="KOG31681.1"/>
    <property type="molecule type" value="Genomic_DNA"/>
</dbReference>
<dbReference type="PATRIC" id="fig|1938.6.peg.2192"/>
<reference evidence="2 3" key="1">
    <citation type="submission" date="2015-06" db="EMBL/GenBank/DDBJ databases">
        <authorList>
            <person name="Hoefler B.C."/>
            <person name="Straight P.D."/>
        </authorList>
    </citation>
    <scope>NUCLEOTIDE SEQUENCE [LARGE SCALE GENOMIC DNA]</scope>
    <source>
        <strain evidence="2 3">NRRL 3427</strain>
    </source>
</reference>
<gene>
    <name evidence="2" type="ORF">ADK34_09985</name>
</gene>
<name>A0A0L8L0Q6_STRVR</name>
<evidence type="ECO:0000313" key="2">
    <source>
        <dbReference type="EMBL" id="KOG31681.1"/>
    </source>
</evidence>